<dbReference type="AlphaFoldDB" id="A0A914QGD6"/>
<dbReference type="Proteomes" id="UP000887578">
    <property type="component" value="Unplaced"/>
</dbReference>
<name>A0A914QGD6_9BILA</name>
<dbReference type="Gene3D" id="3.40.30.10">
    <property type="entry name" value="Glutaredoxin"/>
    <property type="match status" value="1"/>
</dbReference>
<dbReference type="InterPro" id="IPR052792">
    <property type="entry name" value="Thioredoxin_dom-contain_11"/>
</dbReference>
<dbReference type="WBParaSite" id="PDA_v2.g31045.t1">
    <property type="protein sequence ID" value="PDA_v2.g31045.t1"/>
    <property type="gene ID" value="PDA_v2.g31045"/>
</dbReference>
<protein>
    <submittedName>
        <fullName evidence="2">Thioredoxin domain-containing protein</fullName>
    </submittedName>
</protein>
<dbReference type="InterPro" id="IPR036249">
    <property type="entry name" value="Thioredoxin-like_sf"/>
</dbReference>
<keyword evidence="1" id="KW-1185">Reference proteome</keyword>
<evidence type="ECO:0000313" key="1">
    <source>
        <dbReference type="Proteomes" id="UP000887578"/>
    </source>
</evidence>
<sequence length="786" mass="89612">MEMPFRSIDGSLLTRPAPPPIPFFPNYTRGIIDDLYFGNNAKPSDLLQKSEISILMFYAPWSLHSQEAKRPFIDVAAAFSFMPTVQFSAVNCFTKYGTCKRQFKLYSYPIIVGYVGNVQINYPGIPSTVGLFRFVKHIIDPADKISSMSELNKMFIQFEHLVVGYFPFKDNQPPPEYSTFIATAMKSAGFPELLESTRFIIIQNPILAAELSLDNLNRIKILTRSKFENSESKFNISSPFLLIKHTKSDDIIDWIKEKTSKYDPPIVEWLYLEMLESGGKSEILHSAISESNAAILFTTDYGSSNIAQSKSLQIIREAAKSYHSCNGSENTISSSKLDFERIEEAQNGCRRMALDPEQILPCCQHLIKGGICSKSNSSIDLNHEGEYCSAVLKVIPIEAAQKRCCFARRSPTKTKSLFHVSWKDQINCEWYRLMKRTENFPIIKSTPPSGTFDFSSIHGLGCSTNETIKFFAAGRKHNHHLLKKLNFDNQTKSINDKFVLISNDRESMHFLDDEISVNSISKFLLNFHERKLKPVKMNEKSVKKFMDKNVQSFAKLNALDFENLLETKRKHDSVVFFTGGLTHGPSASISYILHTVASYFSDFNDRIKFYLIDASANDLPFQYTFDRLPAIVFIPPLHSTIGGARYPHILPISVPNLLAFFLSRSQPELRWRIALSTCSSECIKRNRLELHRFLSLLDLSIRKLRTTRSHLIRSGHGHDASAQAAFVRTALHRRILQRTAAVHLDNVLQLLASNDRIENNLKSNETNQMIKQSLFIRWILYNHFGL</sequence>
<dbReference type="PANTHER" id="PTHR46497">
    <property type="entry name" value="THIOREDOXIN DOMAIN-CONTAINING PROTEIN 11"/>
    <property type="match status" value="1"/>
</dbReference>
<dbReference type="SUPFAM" id="SSF52833">
    <property type="entry name" value="Thioredoxin-like"/>
    <property type="match status" value="1"/>
</dbReference>
<accession>A0A914QGD6</accession>
<reference evidence="2" key="1">
    <citation type="submission" date="2022-11" db="UniProtKB">
        <authorList>
            <consortium name="WormBaseParasite"/>
        </authorList>
    </citation>
    <scope>IDENTIFICATION</scope>
</reference>
<dbReference type="PANTHER" id="PTHR46497:SF1">
    <property type="entry name" value="THIOREDOXIN DOMAIN-CONTAINING PROTEIN 11"/>
    <property type="match status" value="1"/>
</dbReference>
<proteinExistence type="predicted"/>
<organism evidence="1 2">
    <name type="scientific">Panagrolaimus davidi</name>
    <dbReference type="NCBI Taxonomy" id="227884"/>
    <lineage>
        <taxon>Eukaryota</taxon>
        <taxon>Metazoa</taxon>
        <taxon>Ecdysozoa</taxon>
        <taxon>Nematoda</taxon>
        <taxon>Chromadorea</taxon>
        <taxon>Rhabditida</taxon>
        <taxon>Tylenchina</taxon>
        <taxon>Panagrolaimomorpha</taxon>
        <taxon>Panagrolaimoidea</taxon>
        <taxon>Panagrolaimidae</taxon>
        <taxon>Panagrolaimus</taxon>
    </lineage>
</organism>
<evidence type="ECO:0000313" key="2">
    <source>
        <dbReference type="WBParaSite" id="PDA_v2.g31045.t1"/>
    </source>
</evidence>